<dbReference type="EMBL" id="JANRMS010000033">
    <property type="protein sequence ID" value="KAJ3549007.1"/>
    <property type="molecule type" value="Genomic_DNA"/>
</dbReference>
<protein>
    <submittedName>
        <fullName evidence="1">Uncharacterized protein</fullName>
    </submittedName>
</protein>
<keyword evidence="2" id="KW-1185">Reference proteome</keyword>
<evidence type="ECO:0000313" key="1">
    <source>
        <dbReference type="EMBL" id="KAJ3549007.1"/>
    </source>
</evidence>
<accession>A0ACC1SYP7</accession>
<sequence length="121" mass="12533">MQPPTALVGDSEEALKLGEKSLVEGAASINSHDAHSADMETLYGASAAAQLVISAPTLGEMGCLAMGSGIIFMFLAAVPQAQHDFSSHNNHKARDRAGKPAQIIGRDRESGSFASLIAVVD</sequence>
<reference evidence="1" key="1">
    <citation type="submission" date="2022-08" db="EMBL/GenBank/DDBJ databases">
        <title>Genome Sequence of Fusarium decemcellulare.</title>
        <authorList>
            <person name="Buettner E."/>
        </authorList>
    </citation>
    <scope>NUCLEOTIDE SEQUENCE</scope>
    <source>
        <strain evidence="1">Babe19</strain>
    </source>
</reference>
<proteinExistence type="predicted"/>
<gene>
    <name evidence="1" type="ORF">NM208_g715</name>
</gene>
<comment type="caution">
    <text evidence="1">The sequence shown here is derived from an EMBL/GenBank/DDBJ whole genome shotgun (WGS) entry which is preliminary data.</text>
</comment>
<evidence type="ECO:0000313" key="2">
    <source>
        <dbReference type="Proteomes" id="UP001148629"/>
    </source>
</evidence>
<dbReference type="Proteomes" id="UP001148629">
    <property type="component" value="Unassembled WGS sequence"/>
</dbReference>
<name>A0ACC1SYP7_9HYPO</name>
<organism evidence="1 2">
    <name type="scientific">Fusarium decemcellulare</name>
    <dbReference type="NCBI Taxonomy" id="57161"/>
    <lineage>
        <taxon>Eukaryota</taxon>
        <taxon>Fungi</taxon>
        <taxon>Dikarya</taxon>
        <taxon>Ascomycota</taxon>
        <taxon>Pezizomycotina</taxon>
        <taxon>Sordariomycetes</taxon>
        <taxon>Hypocreomycetidae</taxon>
        <taxon>Hypocreales</taxon>
        <taxon>Nectriaceae</taxon>
        <taxon>Fusarium</taxon>
        <taxon>Fusarium decemcellulare species complex</taxon>
    </lineage>
</organism>